<evidence type="ECO:0000313" key="2">
    <source>
        <dbReference type="EMBL" id="VDD87539.1"/>
    </source>
</evidence>
<reference evidence="2 3" key="2">
    <citation type="submission" date="2018-10" db="EMBL/GenBank/DDBJ databases">
        <authorList>
            <consortium name="Pathogen Informatics"/>
        </authorList>
    </citation>
    <scope>NUCLEOTIDE SEQUENCE [LARGE SCALE GENOMIC DNA]</scope>
</reference>
<dbReference type="GO" id="GO:0019888">
    <property type="term" value="F:protein phosphatase regulator activity"/>
    <property type="evidence" value="ECO:0007669"/>
    <property type="project" value="TreeGrafter"/>
</dbReference>
<dbReference type="Proteomes" id="UP000274131">
    <property type="component" value="Unassembled WGS sequence"/>
</dbReference>
<dbReference type="STRING" id="51028.A0A0N4UZD0"/>
<keyword evidence="3" id="KW-1185">Reference proteome</keyword>
<sequence>MTELAPCFITLLNDHSHWVCSVAYQNLGPFIVLFADSTRITVPNSEVLTTINFYSHSCLGSDRMLIFHVNQGNIPKGLLDTYCQTVSNCCAGESDINLHCAHNFPAVAYALGRNNWLQIKDTYLQLASDMQVRDSLCLYRVQR</sequence>
<dbReference type="InterPro" id="IPR051023">
    <property type="entry name" value="PP2A_Regulatory_Subunit_A"/>
</dbReference>
<evidence type="ECO:0000313" key="3">
    <source>
        <dbReference type="Proteomes" id="UP000274131"/>
    </source>
</evidence>
<dbReference type="EMBL" id="UXUI01007430">
    <property type="protein sequence ID" value="VDD87539.1"/>
    <property type="molecule type" value="Genomic_DNA"/>
</dbReference>
<name>A0A0N4UZD0_ENTVE</name>
<dbReference type="PANTHER" id="PTHR10648:SF1">
    <property type="entry name" value="SERINE_THREONINE-PROTEIN PHOSPHATASE 4 REGULATORY SUBUNIT 1"/>
    <property type="match status" value="1"/>
</dbReference>
<evidence type="ECO:0000256" key="1">
    <source>
        <dbReference type="ARBA" id="ARBA00022737"/>
    </source>
</evidence>
<reference evidence="4" key="1">
    <citation type="submission" date="2017-02" db="UniProtKB">
        <authorList>
            <consortium name="WormBaseParasite"/>
        </authorList>
    </citation>
    <scope>IDENTIFICATION</scope>
</reference>
<dbReference type="PANTHER" id="PTHR10648">
    <property type="entry name" value="SERINE/THREONINE-PROTEIN PHOSPHATASE PP2A 65 KDA REGULATORY SUBUNIT"/>
    <property type="match status" value="1"/>
</dbReference>
<organism evidence="4">
    <name type="scientific">Enterobius vermicularis</name>
    <name type="common">Human pinworm</name>
    <dbReference type="NCBI Taxonomy" id="51028"/>
    <lineage>
        <taxon>Eukaryota</taxon>
        <taxon>Metazoa</taxon>
        <taxon>Ecdysozoa</taxon>
        <taxon>Nematoda</taxon>
        <taxon>Chromadorea</taxon>
        <taxon>Rhabditida</taxon>
        <taxon>Spirurina</taxon>
        <taxon>Oxyuridomorpha</taxon>
        <taxon>Oxyuroidea</taxon>
        <taxon>Oxyuridae</taxon>
        <taxon>Enterobius</taxon>
    </lineage>
</organism>
<dbReference type="OrthoDB" id="340346at2759"/>
<gene>
    <name evidence="2" type="ORF">EVEC_LOCUS2682</name>
</gene>
<dbReference type="WBParaSite" id="EVEC_0000297401-mRNA-1">
    <property type="protein sequence ID" value="EVEC_0000297401-mRNA-1"/>
    <property type="gene ID" value="EVEC_0000297401"/>
</dbReference>
<dbReference type="AlphaFoldDB" id="A0A0N4UZD0"/>
<dbReference type="GO" id="GO:0005737">
    <property type="term" value="C:cytoplasm"/>
    <property type="evidence" value="ECO:0007669"/>
    <property type="project" value="TreeGrafter"/>
</dbReference>
<accession>A0A0N4UZD0</accession>
<proteinExistence type="predicted"/>
<protein>
    <submittedName>
        <fullName evidence="4">ULP_PROTEASE domain-containing protein</fullName>
    </submittedName>
</protein>
<keyword evidence="1" id="KW-0677">Repeat</keyword>
<evidence type="ECO:0000313" key="4">
    <source>
        <dbReference type="WBParaSite" id="EVEC_0000297401-mRNA-1"/>
    </source>
</evidence>